<comment type="caution">
    <text evidence="1">The sequence shown here is derived from an EMBL/GenBank/DDBJ whole genome shotgun (WGS) entry which is preliminary data.</text>
</comment>
<sequence>MINVEVAKGPNENSLSLLRRFTKRVQGAGILPRLRSIRYSERLKSENVKRSKTLKKIAKREVIQDMLRMGKPIPERKRRR</sequence>
<reference evidence="1 2" key="1">
    <citation type="journal article" date="2016" name="Nat. Commun.">
        <title>Thousands of microbial genomes shed light on interconnected biogeochemical processes in an aquifer system.</title>
        <authorList>
            <person name="Anantharaman K."/>
            <person name="Brown C.T."/>
            <person name="Hug L.A."/>
            <person name="Sharon I."/>
            <person name="Castelle C.J."/>
            <person name="Probst A.J."/>
            <person name="Thomas B.C."/>
            <person name="Singh A."/>
            <person name="Wilkins M.J."/>
            <person name="Karaoz U."/>
            <person name="Brodie E.L."/>
            <person name="Williams K.H."/>
            <person name="Hubbard S.S."/>
            <person name="Banfield J.F."/>
        </authorList>
    </citation>
    <scope>NUCLEOTIDE SEQUENCE [LARGE SCALE GENOMIC DNA]</scope>
</reference>
<dbReference type="AlphaFoldDB" id="A0A1G2U1B2"/>
<evidence type="ECO:0000313" key="1">
    <source>
        <dbReference type="EMBL" id="OHB03273.1"/>
    </source>
</evidence>
<accession>A0A1G2U1B2</accession>
<name>A0A1G2U1B2_9BACT</name>
<dbReference type="Proteomes" id="UP000179283">
    <property type="component" value="Unassembled WGS sequence"/>
</dbReference>
<evidence type="ECO:0008006" key="3">
    <source>
        <dbReference type="Google" id="ProtNLM"/>
    </source>
</evidence>
<organism evidence="1 2">
    <name type="scientific">Candidatus Zambryskibacteria bacterium RIFCSPLOWO2_01_FULL_43_17</name>
    <dbReference type="NCBI Taxonomy" id="1802760"/>
    <lineage>
        <taxon>Bacteria</taxon>
        <taxon>Candidatus Zambryskiibacteriota</taxon>
    </lineage>
</organism>
<dbReference type="EMBL" id="MHWD01000024">
    <property type="protein sequence ID" value="OHB03273.1"/>
    <property type="molecule type" value="Genomic_DNA"/>
</dbReference>
<gene>
    <name evidence="1" type="ORF">A2920_00145</name>
</gene>
<proteinExistence type="predicted"/>
<protein>
    <recommendedName>
        <fullName evidence="3">30S ribosomal protein S21</fullName>
    </recommendedName>
</protein>
<evidence type="ECO:0000313" key="2">
    <source>
        <dbReference type="Proteomes" id="UP000179283"/>
    </source>
</evidence>